<protein>
    <recommendedName>
        <fullName evidence="4">Selenoprotein H</fullName>
    </recommendedName>
</protein>
<organism evidence="2 3">
    <name type="scientific">Furculomyces boomerangus</name>
    <dbReference type="NCBI Taxonomy" id="61424"/>
    <lineage>
        <taxon>Eukaryota</taxon>
        <taxon>Fungi</taxon>
        <taxon>Fungi incertae sedis</taxon>
        <taxon>Zoopagomycota</taxon>
        <taxon>Kickxellomycotina</taxon>
        <taxon>Harpellomycetes</taxon>
        <taxon>Harpellales</taxon>
        <taxon>Harpellaceae</taxon>
        <taxon>Furculomyces</taxon>
    </lineage>
</organism>
<dbReference type="OrthoDB" id="5599319at2759"/>
<feature type="compositionally biased region" description="Basic and acidic residues" evidence="1">
    <location>
        <begin position="51"/>
        <end position="63"/>
    </location>
</feature>
<dbReference type="EMBL" id="MBFT01000358">
    <property type="protein sequence ID" value="PVU92551.1"/>
    <property type="molecule type" value="Genomic_DNA"/>
</dbReference>
<sequence length="156" mass="17123">MVVTRSKNASKGSDPPASSEPNDQPPSGTLKAQKPSKGRISKPKGSSTKKSIGEKKTGQVKKEILGTVLDPNKATLEEQKPIDSKFVIEFEHCAYPGLFSFVVNKNKPRRNTFDIKIVGEGKESLIWSGIEKGPPRKLKFPTIEDIKDEIESFVGN</sequence>
<feature type="compositionally biased region" description="Polar residues" evidence="1">
    <location>
        <begin position="1"/>
        <end position="11"/>
    </location>
</feature>
<evidence type="ECO:0008006" key="4">
    <source>
        <dbReference type="Google" id="ProtNLM"/>
    </source>
</evidence>
<dbReference type="Proteomes" id="UP000245699">
    <property type="component" value="Unassembled WGS sequence"/>
</dbReference>
<gene>
    <name evidence="2" type="ORF">BB559_003680</name>
</gene>
<comment type="caution">
    <text evidence="2">The sequence shown here is derived from an EMBL/GenBank/DDBJ whole genome shotgun (WGS) entry which is preliminary data.</text>
</comment>
<proteinExistence type="predicted"/>
<feature type="region of interest" description="Disordered" evidence="1">
    <location>
        <begin position="1"/>
        <end position="63"/>
    </location>
</feature>
<reference evidence="2 3" key="1">
    <citation type="journal article" date="2018" name="MBio">
        <title>Comparative Genomics Reveals the Core Gene Toolbox for the Fungus-Insect Symbiosis.</title>
        <authorList>
            <person name="Wang Y."/>
            <person name="Stata M."/>
            <person name="Wang W."/>
            <person name="Stajich J.E."/>
            <person name="White M.M."/>
            <person name="Moncalvo J.M."/>
        </authorList>
    </citation>
    <scope>NUCLEOTIDE SEQUENCE [LARGE SCALE GENOMIC DNA]</scope>
    <source>
        <strain evidence="2 3">AUS-77-4</strain>
    </source>
</reference>
<accession>A0A2T9YJP3</accession>
<keyword evidence="3" id="KW-1185">Reference proteome</keyword>
<name>A0A2T9YJP3_9FUNG</name>
<evidence type="ECO:0000313" key="2">
    <source>
        <dbReference type="EMBL" id="PVU92551.1"/>
    </source>
</evidence>
<evidence type="ECO:0000313" key="3">
    <source>
        <dbReference type="Proteomes" id="UP000245699"/>
    </source>
</evidence>
<dbReference type="AlphaFoldDB" id="A0A2T9YJP3"/>
<evidence type="ECO:0000256" key="1">
    <source>
        <dbReference type="SAM" id="MobiDB-lite"/>
    </source>
</evidence>